<name>X1TDM4_9ZZZZ</name>
<feature type="non-terminal residue" evidence="1">
    <location>
        <position position="112"/>
    </location>
</feature>
<organism evidence="1">
    <name type="scientific">marine sediment metagenome</name>
    <dbReference type="NCBI Taxonomy" id="412755"/>
    <lineage>
        <taxon>unclassified sequences</taxon>
        <taxon>metagenomes</taxon>
        <taxon>ecological metagenomes</taxon>
    </lineage>
</organism>
<dbReference type="Pfam" id="PF18143">
    <property type="entry name" value="HAD_SAK_2"/>
    <property type="match status" value="1"/>
</dbReference>
<sequence length="112" mass="13055">MEGKHNIVFLDIDGVLNSTRSFYQKFADHHNVEWTDEDFDIKWIGQGNEENFSPTMMERINEAREAQKKQSGYKYPNLGMYNWPPELPAIKALNTIIEENNAVVCVCSTWRV</sequence>
<proteinExistence type="predicted"/>
<dbReference type="EMBL" id="BARW01011904">
    <property type="protein sequence ID" value="GAI78124.1"/>
    <property type="molecule type" value="Genomic_DNA"/>
</dbReference>
<comment type="caution">
    <text evidence="1">The sequence shown here is derived from an EMBL/GenBank/DDBJ whole genome shotgun (WGS) entry which is preliminary data.</text>
</comment>
<protein>
    <submittedName>
        <fullName evidence="1">Uncharacterized protein</fullName>
    </submittedName>
</protein>
<evidence type="ECO:0000313" key="1">
    <source>
        <dbReference type="EMBL" id="GAI78124.1"/>
    </source>
</evidence>
<reference evidence="1" key="1">
    <citation type="journal article" date="2014" name="Front. Microbiol.">
        <title>High frequency of phylogenetically diverse reductive dehalogenase-homologous genes in deep subseafloor sedimentary metagenomes.</title>
        <authorList>
            <person name="Kawai M."/>
            <person name="Futagami T."/>
            <person name="Toyoda A."/>
            <person name="Takaki Y."/>
            <person name="Nishi S."/>
            <person name="Hori S."/>
            <person name="Arai W."/>
            <person name="Tsubouchi T."/>
            <person name="Morono Y."/>
            <person name="Uchiyama I."/>
            <person name="Ito T."/>
            <person name="Fujiyama A."/>
            <person name="Inagaki F."/>
            <person name="Takami H."/>
        </authorList>
    </citation>
    <scope>NUCLEOTIDE SEQUENCE</scope>
    <source>
        <strain evidence="1">Expedition CK06-06</strain>
    </source>
</reference>
<dbReference type="AlphaFoldDB" id="X1TDM4"/>
<gene>
    <name evidence="1" type="ORF">S12H4_22721</name>
</gene>
<accession>X1TDM4</accession>